<name>A0A0N4V4J3_ENTVE</name>
<reference evidence="3" key="1">
    <citation type="submission" date="2017-02" db="UniProtKB">
        <authorList>
            <consortium name="WormBaseParasite"/>
        </authorList>
    </citation>
    <scope>IDENTIFICATION</scope>
</reference>
<dbReference type="OrthoDB" id="5851321at2759"/>
<reference evidence="1 2" key="2">
    <citation type="submission" date="2018-10" db="EMBL/GenBank/DDBJ databases">
        <authorList>
            <consortium name="Pathogen Informatics"/>
        </authorList>
    </citation>
    <scope>NUCLEOTIDE SEQUENCE [LARGE SCALE GENOMIC DNA]</scope>
</reference>
<evidence type="ECO:0000313" key="1">
    <source>
        <dbReference type="EMBL" id="VDD89983.1"/>
    </source>
</evidence>
<dbReference type="WBParaSite" id="EVEC_0000505001-mRNA-1">
    <property type="protein sequence ID" value="EVEC_0000505001-mRNA-1"/>
    <property type="gene ID" value="EVEC_0000505001"/>
</dbReference>
<organism evidence="3">
    <name type="scientific">Enterobius vermicularis</name>
    <name type="common">Human pinworm</name>
    <dbReference type="NCBI Taxonomy" id="51028"/>
    <lineage>
        <taxon>Eukaryota</taxon>
        <taxon>Metazoa</taxon>
        <taxon>Ecdysozoa</taxon>
        <taxon>Nematoda</taxon>
        <taxon>Chromadorea</taxon>
        <taxon>Rhabditida</taxon>
        <taxon>Spirurina</taxon>
        <taxon>Oxyuridomorpha</taxon>
        <taxon>Oxyuroidea</taxon>
        <taxon>Oxyuridae</taxon>
        <taxon>Enterobius</taxon>
    </lineage>
</organism>
<keyword evidence="2" id="KW-1185">Reference proteome</keyword>
<dbReference type="EMBL" id="UXUI01007944">
    <property type="protein sequence ID" value="VDD89983.1"/>
    <property type="molecule type" value="Genomic_DNA"/>
</dbReference>
<proteinExistence type="predicted"/>
<dbReference type="Proteomes" id="UP000274131">
    <property type="component" value="Unassembled WGS sequence"/>
</dbReference>
<dbReference type="SUPFAM" id="SSF63825">
    <property type="entry name" value="YWTD domain"/>
    <property type="match status" value="1"/>
</dbReference>
<evidence type="ECO:0000313" key="3">
    <source>
        <dbReference type="WBParaSite" id="EVEC_0000505001-mRNA-1"/>
    </source>
</evidence>
<gene>
    <name evidence="1" type="ORF">EVEC_LOCUS4734</name>
</gene>
<evidence type="ECO:0000313" key="2">
    <source>
        <dbReference type="Proteomes" id="UP000274131"/>
    </source>
</evidence>
<sequence>MDGNDNIVILHDNQIRSFKDAKNIYDVELISPARAITATDDQIIVLLRDKLQLIVLSTSLEVIKQIQIADGIQNTCNFVAAYNDSYYISCDSYILQISKDGVKKKRIGKKNGSYSLGITFDDKSRLIVVVRGRPKLRVFQNGVEFQELFYGEATSIWSEVLYERGRLHVIDYLSNTLNTFQYPVDLL</sequence>
<dbReference type="AlphaFoldDB" id="A0A0N4V4J3"/>
<accession>A0A0N4V4J3</accession>
<protein>
    <submittedName>
        <fullName evidence="3">CNH domain-containing protein</fullName>
    </submittedName>
</protein>